<evidence type="ECO:0000256" key="4">
    <source>
        <dbReference type="ARBA" id="ARBA00023136"/>
    </source>
</evidence>
<protein>
    <recommendedName>
        <fullName evidence="6">Amino acid transporter transmembrane domain-containing protein</fullName>
    </recommendedName>
</protein>
<dbReference type="PANTHER" id="PTHR22950:SF703">
    <property type="entry name" value="AMINO ACID TRANSPORTER TRANSMEMBRANE DOMAIN-CONTAINING PROTEIN"/>
    <property type="match status" value="1"/>
</dbReference>
<dbReference type="Proteomes" id="UP001497623">
    <property type="component" value="Unassembled WGS sequence"/>
</dbReference>
<keyword evidence="8" id="KW-1185">Reference proteome</keyword>
<dbReference type="PANTHER" id="PTHR22950">
    <property type="entry name" value="AMINO ACID TRANSPORTER"/>
    <property type="match status" value="1"/>
</dbReference>
<organism evidence="7 8">
    <name type="scientific">Meganyctiphanes norvegica</name>
    <name type="common">Northern krill</name>
    <name type="synonym">Thysanopoda norvegica</name>
    <dbReference type="NCBI Taxonomy" id="48144"/>
    <lineage>
        <taxon>Eukaryota</taxon>
        <taxon>Metazoa</taxon>
        <taxon>Ecdysozoa</taxon>
        <taxon>Arthropoda</taxon>
        <taxon>Crustacea</taxon>
        <taxon>Multicrustacea</taxon>
        <taxon>Malacostraca</taxon>
        <taxon>Eumalacostraca</taxon>
        <taxon>Eucarida</taxon>
        <taxon>Euphausiacea</taxon>
        <taxon>Euphausiidae</taxon>
        <taxon>Meganyctiphanes</taxon>
    </lineage>
</organism>
<dbReference type="InterPro" id="IPR013057">
    <property type="entry name" value="AA_transpt_TM"/>
</dbReference>
<dbReference type="EMBL" id="CAXKWB010036915">
    <property type="protein sequence ID" value="CAL4149279.1"/>
    <property type="molecule type" value="Genomic_DNA"/>
</dbReference>
<evidence type="ECO:0000313" key="7">
    <source>
        <dbReference type="EMBL" id="CAL4149279.1"/>
    </source>
</evidence>
<keyword evidence="3 5" id="KW-1133">Transmembrane helix</keyword>
<feature type="transmembrane region" description="Helical" evidence="5">
    <location>
        <begin position="138"/>
        <end position="158"/>
    </location>
</feature>
<proteinExistence type="predicted"/>
<evidence type="ECO:0000259" key="6">
    <source>
        <dbReference type="Pfam" id="PF01490"/>
    </source>
</evidence>
<feature type="transmembrane region" description="Helical" evidence="5">
    <location>
        <begin position="293"/>
        <end position="310"/>
    </location>
</feature>
<feature type="non-terminal residue" evidence="7">
    <location>
        <position position="398"/>
    </location>
</feature>
<feature type="transmembrane region" description="Helical" evidence="5">
    <location>
        <begin position="107"/>
        <end position="126"/>
    </location>
</feature>
<reference evidence="7 8" key="1">
    <citation type="submission" date="2024-05" db="EMBL/GenBank/DDBJ databases">
        <authorList>
            <person name="Wallberg A."/>
        </authorList>
    </citation>
    <scope>NUCLEOTIDE SEQUENCE [LARGE SCALE GENOMIC DNA]</scope>
</reference>
<dbReference type="GO" id="GO:0015179">
    <property type="term" value="F:L-amino acid transmembrane transporter activity"/>
    <property type="evidence" value="ECO:0007669"/>
    <property type="project" value="TreeGrafter"/>
</dbReference>
<accession>A0AAV2RZ70</accession>
<evidence type="ECO:0000256" key="5">
    <source>
        <dbReference type="SAM" id="Phobius"/>
    </source>
</evidence>
<feature type="transmembrane region" description="Helical" evidence="5">
    <location>
        <begin position="178"/>
        <end position="199"/>
    </location>
</feature>
<feature type="domain" description="Amino acid transporter transmembrane" evidence="6">
    <location>
        <begin position="2"/>
        <end position="380"/>
    </location>
</feature>
<name>A0AAV2RZ70_MEGNR</name>
<feature type="transmembrane region" description="Helical" evidence="5">
    <location>
        <begin position="360"/>
        <end position="385"/>
    </location>
</feature>
<sequence length="398" mass="44115">QVAGVGVLALPWAIAQTGWSGVFILCFTLVTTVYSAMKLGTCWVIMEERWPEYKTTCRKPYPEMAFRTLGTPGKYVVDVVTVFSLFGVGVITLLLSAELLASVIEDIGQLGWMTVCWWLIICAIIFTPLSWLSSPKNFKFVSIVALTATVAAVVVVIIKVGLEEPSYTPQYPSPNFQSFFIGVGSIMFCFGGAVVFPSIQNDMADRTKFNYSILIAFAVLLLIYLPVGVLGYYEFGNWVNVNILLQIFGPSVTITKALFLFNNTFTFILVINPISLTLEERFGIRNEFSCSRCVLRSTLVMLGVLVALSVQDFGKILNFVGALTVPLMCFILPPIFYLRLCDDVSQPTWTRRIVSKYERVILYTVVIIGVLSCGFSTFTSIHALFSPGAISTSCFVSW</sequence>
<evidence type="ECO:0000256" key="2">
    <source>
        <dbReference type="ARBA" id="ARBA00022692"/>
    </source>
</evidence>
<comment type="caution">
    <text evidence="7">The sequence shown here is derived from an EMBL/GenBank/DDBJ whole genome shotgun (WGS) entry which is preliminary data.</text>
</comment>
<feature type="transmembrane region" description="Helical" evidence="5">
    <location>
        <begin position="253"/>
        <end position="272"/>
    </location>
</feature>
<dbReference type="Pfam" id="PF01490">
    <property type="entry name" value="Aa_trans"/>
    <property type="match status" value="1"/>
</dbReference>
<gene>
    <name evidence="7" type="ORF">MNOR_LOCUS30361</name>
</gene>
<evidence type="ECO:0000313" key="8">
    <source>
        <dbReference type="Proteomes" id="UP001497623"/>
    </source>
</evidence>
<keyword evidence="2 5" id="KW-0812">Transmembrane</keyword>
<feature type="transmembrane region" description="Helical" evidence="5">
    <location>
        <begin position="211"/>
        <end position="233"/>
    </location>
</feature>
<keyword evidence="4 5" id="KW-0472">Membrane</keyword>
<feature type="transmembrane region" description="Helical" evidence="5">
    <location>
        <begin position="18"/>
        <end position="37"/>
    </location>
</feature>
<feature type="non-terminal residue" evidence="7">
    <location>
        <position position="1"/>
    </location>
</feature>
<evidence type="ECO:0000256" key="1">
    <source>
        <dbReference type="ARBA" id="ARBA00004141"/>
    </source>
</evidence>
<feature type="transmembrane region" description="Helical" evidence="5">
    <location>
        <begin position="75"/>
        <end position="95"/>
    </location>
</feature>
<feature type="transmembrane region" description="Helical" evidence="5">
    <location>
        <begin position="316"/>
        <end position="340"/>
    </location>
</feature>
<dbReference type="Gene3D" id="1.20.1740.10">
    <property type="entry name" value="Amino acid/polyamine transporter I"/>
    <property type="match status" value="1"/>
</dbReference>
<comment type="subcellular location">
    <subcellularLocation>
        <location evidence="1">Membrane</location>
        <topology evidence="1">Multi-pass membrane protein</topology>
    </subcellularLocation>
</comment>
<dbReference type="GO" id="GO:0005774">
    <property type="term" value="C:vacuolar membrane"/>
    <property type="evidence" value="ECO:0007669"/>
    <property type="project" value="TreeGrafter"/>
</dbReference>
<evidence type="ECO:0000256" key="3">
    <source>
        <dbReference type="ARBA" id="ARBA00022989"/>
    </source>
</evidence>
<dbReference type="AlphaFoldDB" id="A0AAV2RZ70"/>